<dbReference type="SUPFAM" id="SSF109604">
    <property type="entry name" value="HD-domain/PDEase-like"/>
    <property type="match status" value="1"/>
</dbReference>
<organism evidence="2 3">
    <name type="scientific">Akkermansia muciniphila</name>
    <dbReference type="NCBI Taxonomy" id="239935"/>
    <lineage>
        <taxon>Bacteria</taxon>
        <taxon>Pseudomonadati</taxon>
        <taxon>Verrucomicrobiota</taxon>
        <taxon>Verrucomicrobiia</taxon>
        <taxon>Verrucomicrobiales</taxon>
        <taxon>Akkermansiaceae</taxon>
        <taxon>Akkermansia</taxon>
    </lineage>
</organism>
<dbReference type="InterPro" id="IPR048950">
    <property type="entry name" value="Ppx_GppA_C"/>
</dbReference>
<dbReference type="PANTHER" id="PTHR30005:SF0">
    <property type="entry name" value="RETROGRADE REGULATION PROTEIN 2"/>
    <property type="match status" value="1"/>
</dbReference>
<reference evidence="2 3" key="1">
    <citation type="journal article" date="2017" name="BMC Genomics">
        <title>Genome sequencing of 39 Akkermansia muciniphila isolates reveals its population structure, genomic and functional diverisity, and global distribution in mammalian gut microbiotas.</title>
        <authorList>
            <person name="Guo X."/>
            <person name="Li S."/>
            <person name="Zhang J."/>
            <person name="Wu F."/>
            <person name="Li X."/>
            <person name="Wu D."/>
            <person name="Zhang M."/>
            <person name="Ou Z."/>
            <person name="Jie Z."/>
            <person name="Yan Q."/>
            <person name="Li P."/>
            <person name="Yi J."/>
            <person name="Peng Y."/>
        </authorList>
    </citation>
    <scope>NUCLEOTIDE SEQUENCE [LARGE SCALE GENOMIC DNA]</scope>
    <source>
        <strain evidence="2 3">GP24</strain>
    </source>
</reference>
<dbReference type="AlphaFoldDB" id="A0A2N8HAN9"/>
<dbReference type="InterPro" id="IPR050273">
    <property type="entry name" value="GppA/Ppx_hydrolase"/>
</dbReference>
<dbReference type="GO" id="GO:0016462">
    <property type="term" value="F:pyrophosphatase activity"/>
    <property type="evidence" value="ECO:0007669"/>
    <property type="project" value="TreeGrafter"/>
</dbReference>
<dbReference type="Pfam" id="PF21447">
    <property type="entry name" value="Ppx-GppA_III"/>
    <property type="match status" value="1"/>
</dbReference>
<name>A0A2N8HAN9_9BACT</name>
<accession>A0A2N8HAN9</accession>
<dbReference type="SUPFAM" id="SSF53067">
    <property type="entry name" value="Actin-like ATPase domain"/>
    <property type="match status" value="1"/>
</dbReference>
<dbReference type="PANTHER" id="PTHR30005">
    <property type="entry name" value="EXOPOLYPHOSPHATASE"/>
    <property type="match status" value="1"/>
</dbReference>
<sequence length="542" mass="60870">MGGGGVFVTLPFLPRGWETTHGMAMIQGEQAQDSELTTQAVIYLGPSSMSLLVAEVVQDRIRMLDFLQQPVPMARDIFRFHRISRHTMDRCVQIIGDYLEILKEYGTGSKLSVRLMISNIISEADNVDVFVNRMHVAHGLRGRRIDDGKMTRLIYVKVQETLAQYPGFNKKKVLVVHTGPGNTRVLLFQKGRIVRYSCYRLGTHRTGEAVGEIEYGDDVTELSLLREHMRGQVDQICLDYGGVKGLAGLIVIGQEMQQLRGRLDPTPEGKVACSALVAEAERMSRTTLEQRMNVYGADFAGVDSLLPAVLMTEMIARSLHLNDVIIPGSGYDEEFSSSLIQAEQHPGDLEAEVLHFAGILADRYKADKGHREHVALLCMEMFDQLQDLHRLSEHDRLLLEVASILHEVGSFISQQDHQLHSQYIILNSEIFGLSRDDVETIALLARYHRHEVPANSDPMYGELELTDRMRVAKMASILRVADALERGHAQRVNGVRAHIRGRTLELELQGVRETAVEDLALRLKGDLFADIFGYDVVLVPQR</sequence>
<proteinExistence type="predicted"/>
<dbReference type="Gene3D" id="1.10.3210.10">
    <property type="entry name" value="Hypothetical protein af1432"/>
    <property type="match status" value="1"/>
</dbReference>
<feature type="domain" description="Ppx/GppA phosphatase C-terminal" evidence="1">
    <location>
        <begin position="360"/>
        <end position="514"/>
    </location>
</feature>
<evidence type="ECO:0000313" key="2">
    <source>
        <dbReference type="EMBL" id="PNC16924.1"/>
    </source>
</evidence>
<dbReference type="Gene3D" id="3.30.420.40">
    <property type="match status" value="1"/>
</dbReference>
<dbReference type="EMBL" id="PJKA01000013">
    <property type="protein sequence ID" value="PNC16924.1"/>
    <property type="molecule type" value="Genomic_DNA"/>
</dbReference>
<comment type="caution">
    <text evidence="2">The sequence shown here is derived from an EMBL/GenBank/DDBJ whole genome shotgun (WGS) entry which is preliminary data.</text>
</comment>
<dbReference type="Proteomes" id="UP000236000">
    <property type="component" value="Unassembled WGS sequence"/>
</dbReference>
<protein>
    <recommendedName>
        <fullName evidence="1">Ppx/GppA phosphatase C-terminal domain-containing protein</fullName>
    </recommendedName>
</protein>
<dbReference type="OrthoDB" id="9814545at2"/>
<evidence type="ECO:0000313" key="3">
    <source>
        <dbReference type="Proteomes" id="UP000236000"/>
    </source>
</evidence>
<gene>
    <name evidence="2" type="ORF">CXU22_09725</name>
</gene>
<dbReference type="Gene3D" id="3.30.420.150">
    <property type="entry name" value="Exopolyphosphatase. Domain 2"/>
    <property type="match status" value="1"/>
</dbReference>
<evidence type="ECO:0000259" key="1">
    <source>
        <dbReference type="Pfam" id="PF21447"/>
    </source>
</evidence>
<dbReference type="InterPro" id="IPR043129">
    <property type="entry name" value="ATPase_NBD"/>
</dbReference>